<accession>Q6ML28</accession>
<dbReference type="SUPFAM" id="SSF53850">
    <property type="entry name" value="Periplasmic binding protein-like II"/>
    <property type="match status" value="1"/>
</dbReference>
<evidence type="ECO:0000313" key="1">
    <source>
        <dbReference type="EMBL" id="CAE80029.1"/>
    </source>
</evidence>
<dbReference type="HOGENOM" id="CLU_070282_0_0_7"/>
<sequence length="314" mass="36259">MVTSCQGSKLNPEEDAMLLTSIFFAFLLGVGQAQPPLMKTEKITIPWAVTDWEPYYIQEGSNANMGRVDRLRRILEENLKDYQLTDVQADMPKTIELWKLDKNICSGSALMTPEREQLAYFTALSFQVPLEYVLVTARAKVLEGSPPEVSLKELIKNKMWRGVFVKDRSYGPEIDRLLKDVSARDGHLTLKKSVTDGYTSLMKMVEKKRFDYMIEYEAVVRAYNEKIFPAKPLLTRAVKESRPSAIFHLACTKNPWGRDVVRKVDQLLQKLALTNEYQRAVESWLEPDLQKKNRKLLDEFYQKRAQGPWMTVPQ</sequence>
<dbReference type="NCBIfam" id="TIGR02285">
    <property type="entry name" value="TIGR02285 family protein"/>
    <property type="match status" value="1"/>
</dbReference>
<gene>
    <name evidence="1" type="ordered locus">Bd2194</name>
</gene>
<organism evidence="1 2">
    <name type="scientific">Bdellovibrio bacteriovorus (strain ATCC 15356 / DSM 50701 / NCIMB 9529 / HD100)</name>
    <dbReference type="NCBI Taxonomy" id="264462"/>
    <lineage>
        <taxon>Bacteria</taxon>
        <taxon>Pseudomonadati</taxon>
        <taxon>Bdellovibrionota</taxon>
        <taxon>Bdellovibrionia</taxon>
        <taxon>Bdellovibrionales</taxon>
        <taxon>Pseudobdellovibrionaceae</taxon>
        <taxon>Bdellovibrio</taxon>
    </lineage>
</organism>
<dbReference type="KEGG" id="bba:Bd2194"/>
<protein>
    <recommendedName>
        <fullName evidence="3">Solute-binding protein family 3/N-terminal domain-containing protein</fullName>
    </recommendedName>
</protein>
<keyword evidence="2" id="KW-1185">Reference proteome</keyword>
<dbReference type="STRING" id="264462.Bd2194"/>
<reference evidence="1 2" key="1">
    <citation type="journal article" date="2004" name="Science">
        <title>A predator unmasked: life cycle of Bdellovibrio bacteriovorus from a genomic perspective.</title>
        <authorList>
            <person name="Rendulic S."/>
            <person name="Jagtap P."/>
            <person name="Rosinus A."/>
            <person name="Eppinger M."/>
            <person name="Baar C."/>
            <person name="Lanz C."/>
            <person name="Keller H."/>
            <person name="Lambert C."/>
            <person name="Evans K.J."/>
            <person name="Goesmann A."/>
            <person name="Meyer F."/>
            <person name="Sockett R.E."/>
            <person name="Schuster S.C."/>
        </authorList>
    </citation>
    <scope>NUCLEOTIDE SEQUENCE [LARGE SCALE GENOMIC DNA]</scope>
    <source>
        <strain evidence="2">ATCC 15356 / DSM 50701 / NCIMB 9529 / HD100</strain>
    </source>
</reference>
<dbReference type="Proteomes" id="UP000008080">
    <property type="component" value="Chromosome"/>
</dbReference>
<dbReference type="AlphaFoldDB" id="Q6ML28"/>
<proteinExistence type="predicted"/>
<dbReference type="InterPro" id="IPR011972">
    <property type="entry name" value="CHP02285"/>
</dbReference>
<evidence type="ECO:0008006" key="3">
    <source>
        <dbReference type="Google" id="ProtNLM"/>
    </source>
</evidence>
<name>Q6ML28_BDEBA</name>
<evidence type="ECO:0000313" key="2">
    <source>
        <dbReference type="Proteomes" id="UP000008080"/>
    </source>
</evidence>
<dbReference type="eggNOG" id="COG0834">
    <property type="taxonomic scope" value="Bacteria"/>
</dbReference>
<dbReference type="EMBL" id="BX842652">
    <property type="protein sequence ID" value="CAE80029.1"/>
    <property type="molecule type" value="Genomic_DNA"/>
</dbReference>